<sequence length="178" mass="20638">MYILAYMFGIHKKGGANLRYQIREKIFSFGDDFTIKDEFGNDVFIVKGKVFSLGDKLGIYDMNGSEVVYIEQKLFKFLPEYNIYLYDEHAARVKKEFTFFRPRFNIESNMGDYVIEGDVFSLNFEILKNGVPIAIVSKKFFSFSDTYGVDISDNENHAFILALVIVIDQVLHDSNNNR</sequence>
<dbReference type="Pfam" id="PF04525">
    <property type="entry name" value="LOR"/>
    <property type="match status" value="1"/>
</dbReference>
<evidence type="ECO:0008006" key="4">
    <source>
        <dbReference type="Google" id="ProtNLM"/>
    </source>
</evidence>
<dbReference type="SUPFAM" id="SSF54518">
    <property type="entry name" value="Tubby C-terminal domain-like"/>
    <property type="match status" value="1"/>
</dbReference>
<proteinExistence type="inferred from homology"/>
<accession>A0A151B299</accession>
<dbReference type="EMBL" id="LTBA01000028">
    <property type="protein sequence ID" value="KYH34035.1"/>
    <property type="molecule type" value="Genomic_DNA"/>
</dbReference>
<comment type="similarity">
    <text evidence="1">Belongs to the LOR family.</text>
</comment>
<evidence type="ECO:0000313" key="2">
    <source>
        <dbReference type="EMBL" id="KYH34035.1"/>
    </source>
</evidence>
<dbReference type="InterPro" id="IPR025659">
    <property type="entry name" value="Tubby-like_C"/>
</dbReference>
<evidence type="ECO:0000313" key="3">
    <source>
        <dbReference type="Proteomes" id="UP000075531"/>
    </source>
</evidence>
<gene>
    <name evidence="2" type="ORF">CLTEP_20360</name>
</gene>
<dbReference type="Gene3D" id="2.40.160.200">
    <property type="entry name" value="LURP1-related"/>
    <property type="match status" value="1"/>
</dbReference>
<dbReference type="Proteomes" id="UP000075531">
    <property type="component" value="Unassembled WGS sequence"/>
</dbReference>
<comment type="caution">
    <text evidence="2">The sequence shown here is derived from an EMBL/GenBank/DDBJ whole genome shotgun (WGS) entry which is preliminary data.</text>
</comment>
<evidence type="ECO:0000256" key="1">
    <source>
        <dbReference type="ARBA" id="ARBA00005437"/>
    </source>
</evidence>
<dbReference type="STRING" id="1121338.CLTEP_20360"/>
<dbReference type="AlphaFoldDB" id="A0A151B299"/>
<keyword evidence="3" id="KW-1185">Reference proteome</keyword>
<protein>
    <recommendedName>
        <fullName evidence="4">Tubby C 2</fullName>
    </recommendedName>
</protein>
<name>A0A151B299_9CLOT</name>
<organism evidence="2 3">
    <name type="scientific">Clostridium tepidiprofundi DSM 19306</name>
    <dbReference type="NCBI Taxonomy" id="1121338"/>
    <lineage>
        <taxon>Bacteria</taxon>
        <taxon>Bacillati</taxon>
        <taxon>Bacillota</taxon>
        <taxon>Clostridia</taxon>
        <taxon>Eubacteriales</taxon>
        <taxon>Clostridiaceae</taxon>
        <taxon>Clostridium</taxon>
    </lineage>
</organism>
<dbReference type="InterPro" id="IPR007612">
    <property type="entry name" value="LOR"/>
</dbReference>
<dbReference type="InterPro" id="IPR038595">
    <property type="entry name" value="LOR_sf"/>
</dbReference>
<reference evidence="2 3" key="1">
    <citation type="submission" date="2016-02" db="EMBL/GenBank/DDBJ databases">
        <title>Genome sequence of Clostridium tepidiprofundi DSM 19306.</title>
        <authorList>
            <person name="Poehlein A."/>
            <person name="Daniel R."/>
        </authorList>
    </citation>
    <scope>NUCLEOTIDE SEQUENCE [LARGE SCALE GENOMIC DNA]</scope>
    <source>
        <strain evidence="2 3">DSM 19306</strain>
    </source>
</reference>
<dbReference type="PATRIC" id="fig|1121338.3.peg.2120"/>
<dbReference type="PANTHER" id="PTHR31087">
    <property type="match status" value="1"/>
</dbReference>
<dbReference type="PANTHER" id="PTHR31087:SF161">
    <property type="entry name" value="TUBBY C 2 FAMILY PROTEIN"/>
    <property type="match status" value="1"/>
</dbReference>